<keyword evidence="2" id="KW-1185">Reference proteome</keyword>
<dbReference type="GeneID" id="29059372"/>
<evidence type="ECO:0000313" key="1">
    <source>
        <dbReference type="EMBL" id="ANM46636.1"/>
    </source>
</evidence>
<dbReference type="RefSeq" id="YP_009279907.1">
    <property type="nucleotide sequence ID" value="NC_031020.1"/>
</dbReference>
<protein>
    <submittedName>
        <fullName evidence="1">Uncharacterized protein</fullName>
    </submittedName>
</protein>
<gene>
    <name evidence="1" type="ORF">MP1_gp0050</name>
</gene>
<accession>A0A192YCM6</accession>
<proteinExistence type="predicted"/>
<evidence type="ECO:0000313" key="2">
    <source>
        <dbReference type="Proteomes" id="UP000203816"/>
    </source>
</evidence>
<dbReference type="EMBL" id="KX078569">
    <property type="protein sequence ID" value="ANM46636.1"/>
    <property type="molecule type" value="Genomic_DNA"/>
</dbReference>
<sequence length="68" mass="8119">MNKLDLTPIIDEYDNTVLYYFVKLILKELYNIPVEINPLRINDVKITVTKGTLNYTFKGNYFEYTYTD</sequence>
<dbReference type="Proteomes" id="UP000203816">
    <property type="component" value="Segment"/>
</dbReference>
<name>A0A192YCM6_9CAUD</name>
<dbReference type="KEGG" id="vg:29059372"/>
<reference evidence="1 2" key="1">
    <citation type="submission" date="2016-04" db="EMBL/GenBank/DDBJ databases">
        <title>Comparative genomics of Morganella phages MP1 and MP2 define new clades among the T4 and T7-like Viruses.</title>
        <authorList>
            <person name="Pinto G."/>
            <person name="Oliveira A."/>
            <person name="Malgorzata L."/>
            <person name="Kropinski A."/>
            <person name="Azeredo J."/>
        </authorList>
    </citation>
    <scope>NUCLEOTIDE SEQUENCE [LARGE SCALE GENOMIC DNA]</scope>
</reference>
<organism evidence="1 2">
    <name type="scientific">Morganella phage vB_MmoM_MP1</name>
    <dbReference type="NCBI Taxonomy" id="1852628"/>
    <lineage>
        <taxon>Viruses</taxon>
        <taxon>Duplodnaviria</taxon>
        <taxon>Heunggongvirae</taxon>
        <taxon>Uroviricota</taxon>
        <taxon>Caudoviricetes</taxon>
        <taxon>Pantevenvirales</taxon>
        <taxon>Straboviridae</taxon>
        <taxon>Gualtarvirus</taxon>
        <taxon>Gualtarvirus mp1</taxon>
    </lineage>
</organism>